<reference evidence="1" key="1">
    <citation type="submission" date="2020-04" db="EMBL/GenBank/DDBJ databases">
        <authorList>
            <person name="Zhang T."/>
        </authorList>
    </citation>
    <scope>NUCLEOTIDE SEQUENCE</scope>
    <source>
        <strain evidence="1">HKST-UBA13</strain>
    </source>
</reference>
<dbReference type="Gene3D" id="2.60.130.10">
    <property type="entry name" value="Aromatic compound dioxygenase"/>
    <property type="match status" value="1"/>
</dbReference>
<dbReference type="AlphaFoldDB" id="A0A955L1X1"/>
<dbReference type="EMBL" id="JAGQLJ010000087">
    <property type="protein sequence ID" value="MCA9381362.1"/>
    <property type="molecule type" value="Genomic_DNA"/>
</dbReference>
<evidence type="ECO:0008006" key="3">
    <source>
        <dbReference type="Google" id="ProtNLM"/>
    </source>
</evidence>
<accession>A0A955L1X1</accession>
<organism evidence="1 2">
    <name type="scientific">Candidatus Dojkabacteria bacterium</name>
    <dbReference type="NCBI Taxonomy" id="2099670"/>
    <lineage>
        <taxon>Bacteria</taxon>
        <taxon>Candidatus Dojkabacteria</taxon>
    </lineage>
</organism>
<dbReference type="GO" id="GO:0005506">
    <property type="term" value="F:iron ion binding"/>
    <property type="evidence" value="ECO:0007669"/>
    <property type="project" value="InterPro"/>
</dbReference>
<reference evidence="1" key="2">
    <citation type="journal article" date="2021" name="Microbiome">
        <title>Successional dynamics and alternative stable states in a saline activated sludge microbial community over 9 years.</title>
        <authorList>
            <person name="Wang Y."/>
            <person name="Ye J."/>
            <person name="Ju F."/>
            <person name="Liu L."/>
            <person name="Boyd J.A."/>
            <person name="Deng Y."/>
            <person name="Parks D.H."/>
            <person name="Jiang X."/>
            <person name="Yin X."/>
            <person name="Woodcroft B.J."/>
            <person name="Tyson G.W."/>
            <person name="Hugenholtz P."/>
            <person name="Polz M.F."/>
            <person name="Zhang T."/>
        </authorList>
    </citation>
    <scope>NUCLEOTIDE SEQUENCE</scope>
    <source>
        <strain evidence="1">HKST-UBA13</strain>
    </source>
</reference>
<sequence length="111" mass="12524">HRAWIKTGVDGRYTFYAFEPGATEQPMTKPTRHRPQHIHVTVKEEGQPAYELASFLFESDPLLTKSCKKKLTKRGLDIVLTTVTQDDILVAEKNITLEPKSTTADARVASR</sequence>
<dbReference type="InterPro" id="IPR015889">
    <property type="entry name" value="Intradiol_dOase_core"/>
</dbReference>
<feature type="non-terminal residue" evidence="1">
    <location>
        <position position="1"/>
    </location>
</feature>
<protein>
    <recommendedName>
        <fullName evidence="3">Intradiol ring-cleavage dioxygenases domain-containing protein</fullName>
    </recommendedName>
</protein>
<evidence type="ECO:0000313" key="2">
    <source>
        <dbReference type="Proteomes" id="UP000775877"/>
    </source>
</evidence>
<dbReference type="Proteomes" id="UP000775877">
    <property type="component" value="Unassembled WGS sequence"/>
</dbReference>
<dbReference type="SUPFAM" id="SSF49482">
    <property type="entry name" value="Aromatic compound dioxygenase"/>
    <property type="match status" value="1"/>
</dbReference>
<evidence type="ECO:0000313" key="1">
    <source>
        <dbReference type="EMBL" id="MCA9381362.1"/>
    </source>
</evidence>
<proteinExistence type="predicted"/>
<name>A0A955L1X1_9BACT</name>
<comment type="caution">
    <text evidence="1">The sequence shown here is derived from an EMBL/GenBank/DDBJ whole genome shotgun (WGS) entry which is preliminary data.</text>
</comment>
<dbReference type="GO" id="GO:0016702">
    <property type="term" value="F:oxidoreductase activity, acting on single donors with incorporation of molecular oxygen, incorporation of two atoms of oxygen"/>
    <property type="evidence" value="ECO:0007669"/>
    <property type="project" value="InterPro"/>
</dbReference>
<gene>
    <name evidence="1" type="ORF">KC678_03795</name>
</gene>